<dbReference type="Proteomes" id="UP000249828">
    <property type="component" value="Unassembled WGS sequence"/>
</dbReference>
<keyword evidence="1" id="KW-0472">Membrane</keyword>
<evidence type="ECO:0000313" key="3">
    <source>
        <dbReference type="Proteomes" id="UP000249828"/>
    </source>
</evidence>
<evidence type="ECO:0000256" key="1">
    <source>
        <dbReference type="SAM" id="Phobius"/>
    </source>
</evidence>
<accession>A0A2W3ZCN9</accession>
<protein>
    <submittedName>
        <fullName evidence="2">Uncharacterized protein</fullName>
    </submittedName>
</protein>
<name>A0A2W3ZCN9_9ENTE</name>
<evidence type="ECO:0000313" key="2">
    <source>
        <dbReference type="EMBL" id="PZL77501.1"/>
    </source>
</evidence>
<dbReference type="EMBL" id="PIEU01000003">
    <property type="protein sequence ID" value="PZL77501.1"/>
    <property type="molecule type" value="Genomic_DNA"/>
</dbReference>
<organism evidence="2 3">
    <name type="scientific">Enterococcus plantarum</name>
    <dbReference type="NCBI Taxonomy" id="1077675"/>
    <lineage>
        <taxon>Bacteria</taxon>
        <taxon>Bacillati</taxon>
        <taxon>Bacillota</taxon>
        <taxon>Bacilli</taxon>
        <taxon>Lactobacillales</taxon>
        <taxon>Enterococcaceae</taxon>
        <taxon>Enterococcus</taxon>
    </lineage>
</organism>
<keyword evidence="3" id="KW-1185">Reference proteome</keyword>
<dbReference type="AlphaFoldDB" id="A0A2W3ZCN9"/>
<sequence>MKFLYKLSVILLGISVALIILPIIIALLFPNSTFMQVGFIFPMLGIIMALLTGLFVIIVSLIDWFINKKF</sequence>
<gene>
    <name evidence="2" type="ORF">CI088_01490</name>
</gene>
<comment type="caution">
    <text evidence="2">The sequence shown here is derived from an EMBL/GenBank/DDBJ whole genome shotgun (WGS) entry which is preliminary data.</text>
</comment>
<proteinExistence type="predicted"/>
<keyword evidence="1" id="KW-0812">Transmembrane</keyword>
<reference evidence="2 3" key="1">
    <citation type="submission" date="2017-11" db="EMBL/GenBank/DDBJ databases">
        <title>Draft genome sequence of Enterococcus plantarum TRW2 strain isolated from lettuce.</title>
        <authorList>
            <person name="Kim E.B."/>
            <person name="Marco M.L."/>
            <person name="Williams T.R."/>
            <person name="You I.H."/>
        </authorList>
    </citation>
    <scope>NUCLEOTIDE SEQUENCE [LARGE SCALE GENOMIC DNA]</scope>
    <source>
        <strain evidence="2 3">TRW2</strain>
    </source>
</reference>
<keyword evidence="1" id="KW-1133">Transmembrane helix</keyword>
<feature type="transmembrane region" description="Helical" evidence="1">
    <location>
        <begin position="7"/>
        <end position="29"/>
    </location>
</feature>
<feature type="transmembrane region" description="Helical" evidence="1">
    <location>
        <begin position="41"/>
        <end position="66"/>
    </location>
</feature>